<dbReference type="Gene3D" id="3.30.2310.20">
    <property type="entry name" value="RelE-like"/>
    <property type="match status" value="1"/>
</dbReference>
<dbReference type="InterPro" id="IPR007712">
    <property type="entry name" value="RelE/ParE_toxin"/>
</dbReference>
<dbReference type="RefSeq" id="WP_367955064.1">
    <property type="nucleotide sequence ID" value="NZ_JBDPGJ010000003.1"/>
</dbReference>
<protein>
    <submittedName>
        <fullName evidence="2">Type II toxin-antitoxin system RelE/ParE family toxin</fullName>
    </submittedName>
</protein>
<evidence type="ECO:0000256" key="1">
    <source>
        <dbReference type="ARBA" id="ARBA00022649"/>
    </source>
</evidence>
<dbReference type="Pfam" id="PF05016">
    <property type="entry name" value="ParE_toxin"/>
    <property type="match status" value="1"/>
</dbReference>
<reference evidence="2 3" key="1">
    <citation type="submission" date="2024-05" db="EMBL/GenBank/DDBJ databases">
        <authorList>
            <person name="Jiang F."/>
        </authorList>
    </citation>
    <scope>NUCLEOTIDE SEQUENCE [LARGE SCALE GENOMIC DNA]</scope>
    <source>
        <strain evidence="2 3">LZ166</strain>
    </source>
</reference>
<accession>A0ABV3SKB0</accession>
<gene>
    <name evidence="2" type="ORF">ABGN05_16140</name>
</gene>
<sequence>MGTARALKLTYTPAALPELATILDFIDANSAGGSRRVKQRLREIERLLRRYPNAGHRTSHPRLRQIATTPYPYVFYYLVEESAVIVIAVRHGARNTNPADLAPD</sequence>
<proteinExistence type="predicted"/>
<dbReference type="Proteomes" id="UP001556692">
    <property type="component" value="Unassembled WGS sequence"/>
</dbReference>
<keyword evidence="1" id="KW-1277">Toxin-antitoxin system</keyword>
<dbReference type="EMBL" id="JBDPGJ010000003">
    <property type="protein sequence ID" value="MEX0407197.1"/>
    <property type="molecule type" value="Genomic_DNA"/>
</dbReference>
<evidence type="ECO:0000313" key="2">
    <source>
        <dbReference type="EMBL" id="MEX0407197.1"/>
    </source>
</evidence>
<name>A0ABV3SKB0_9HYPH</name>
<keyword evidence="3" id="KW-1185">Reference proteome</keyword>
<evidence type="ECO:0000313" key="3">
    <source>
        <dbReference type="Proteomes" id="UP001556692"/>
    </source>
</evidence>
<comment type="caution">
    <text evidence="2">The sequence shown here is derived from an EMBL/GenBank/DDBJ whole genome shotgun (WGS) entry which is preliminary data.</text>
</comment>
<dbReference type="InterPro" id="IPR035093">
    <property type="entry name" value="RelE/ParE_toxin_dom_sf"/>
</dbReference>
<organism evidence="2 3">
    <name type="scientific">Aquibium pacificus</name>
    <dbReference type="NCBI Taxonomy" id="3153579"/>
    <lineage>
        <taxon>Bacteria</taxon>
        <taxon>Pseudomonadati</taxon>
        <taxon>Pseudomonadota</taxon>
        <taxon>Alphaproteobacteria</taxon>
        <taxon>Hyphomicrobiales</taxon>
        <taxon>Phyllobacteriaceae</taxon>
        <taxon>Aquibium</taxon>
    </lineage>
</organism>